<evidence type="ECO:0000313" key="2">
    <source>
        <dbReference type="Proteomes" id="UP000076761"/>
    </source>
</evidence>
<dbReference type="OrthoDB" id="2749329at2759"/>
<evidence type="ECO:0000313" key="1">
    <source>
        <dbReference type="EMBL" id="KZT23936.1"/>
    </source>
</evidence>
<sequence length="267" mass="30660">MEMEGEVSIQEAQEAQEALVVWVVETREDQEAQEAREDQEAQEAWEDQEDLIPMEGMEVPIPQVDPHPTTHCLGQEVEVEVVTHLLAVVISLSMMMTSGKALPPLPQEDVIEFENWLHHVLDEFDLMGIGQAQYDVYQVNFLPSYLKEEPSTWFQSTIQGVDSAPQVWTFTAVVITLFKRFLYTSMPKEANNKFEAIKYTTDSIKKMCDELEFWASHRVEPPSDYDFSHAIFNHLPECMRFECGVRHQAMPESHTIEGLVQILIGIE</sequence>
<keyword evidence="2" id="KW-1185">Reference proteome</keyword>
<organism evidence="1 2">
    <name type="scientific">Neolentinus lepideus HHB14362 ss-1</name>
    <dbReference type="NCBI Taxonomy" id="1314782"/>
    <lineage>
        <taxon>Eukaryota</taxon>
        <taxon>Fungi</taxon>
        <taxon>Dikarya</taxon>
        <taxon>Basidiomycota</taxon>
        <taxon>Agaricomycotina</taxon>
        <taxon>Agaricomycetes</taxon>
        <taxon>Gloeophyllales</taxon>
        <taxon>Gloeophyllaceae</taxon>
        <taxon>Neolentinus</taxon>
    </lineage>
</organism>
<reference evidence="1 2" key="1">
    <citation type="journal article" date="2016" name="Mol. Biol. Evol.">
        <title>Comparative Genomics of Early-Diverging Mushroom-Forming Fungi Provides Insights into the Origins of Lignocellulose Decay Capabilities.</title>
        <authorList>
            <person name="Nagy L.G."/>
            <person name="Riley R."/>
            <person name="Tritt A."/>
            <person name="Adam C."/>
            <person name="Daum C."/>
            <person name="Floudas D."/>
            <person name="Sun H."/>
            <person name="Yadav J.S."/>
            <person name="Pangilinan J."/>
            <person name="Larsson K.H."/>
            <person name="Matsuura K."/>
            <person name="Barry K."/>
            <person name="Labutti K."/>
            <person name="Kuo R."/>
            <person name="Ohm R.A."/>
            <person name="Bhattacharya S.S."/>
            <person name="Shirouzu T."/>
            <person name="Yoshinaga Y."/>
            <person name="Martin F.M."/>
            <person name="Grigoriev I.V."/>
            <person name="Hibbett D.S."/>
        </authorList>
    </citation>
    <scope>NUCLEOTIDE SEQUENCE [LARGE SCALE GENOMIC DNA]</scope>
    <source>
        <strain evidence="1 2">HHB14362 ss-1</strain>
    </source>
</reference>
<dbReference type="STRING" id="1314782.A0A165RKD2"/>
<accession>A0A165RKD2</accession>
<dbReference type="Proteomes" id="UP000076761">
    <property type="component" value="Unassembled WGS sequence"/>
</dbReference>
<name>A0A165RKD2_9AGAM</name>
<dbReference type="AlphaFoldDB" id="A0A165RKD2"/>
<protein>
    <submittedName>
        <fullName evidence="1">Uncharacterized protein</fullName>
    </submittedName>
</protein>
<gene>
    <name evidence="1" type="ORF">NEOLEDRAFT_1179686</name>
</gene>
<dbReference type="EMBL" id="KV425581">
    <property type="protein sequence ID" value="KZT23936.1"/>
    <property type="molecule type" value="Genomic_DNA"/>
</dbReference>
<proteinExistence type="predicted"/>
<dbReference type="InParanoid" id="A0A165RKD2"/>